<dbReference type="InterPro" id="IPR047960">
    <property type="entry name" value="Transpos_IS1380"/>
</dbReference>
<dbReference type="RefSeq" id="WP_145861536.1">
    <property type="nucleotide sequence ID" value="NZ_RPFW01000010.1"/>
</dbReference>
<dbReference type="AlphaFoldDB" id="A0A6P2BM28"/>
<name>A0A6P2BM28_9ACTN</name>
<evidence type="ECO:0000313" key="3">
    <source>
        <dbReference type="EMBL" id="TVZ00023.1"/>
    </source>
</evidence>
<organism evidence="2 4">
    <name type="scientific">Trebonia kvetii</name>
    <dbReference type="NCBI Taxonomy" id="2480626"/>
    <lineage>
        <taxon>Bacteria</taxon>
        <taxon>Bacillati</taxon>
        <taxon>Actinomycetota</taxon>
        <taxon>Actinomycetes</taxon>
        <taxon>Streptosporangiales</taxon>
        <taxon>Treboniaceae</taxon>
        <taxon>Trebonia</taxon>
    </lineage>
</organism>
<reference evidence="2 4" key="1">
    <citation type="submission" date="2018-11" db="EMBL/GenBank/DDBJ databases">
        <title>Trebonia kvetii gen.nov., sp.nov., a novel acidophilic actinobacterium, and proposal of the new actinobacterial family Treboniaceae fam. nov.</title>
        <authorList>
            <person name="Rapoport D."/>
            <person name="Sagova-Mareckova M."/>
            <person name="Sedlacek I."/>
            <person name="Provaznik J."/>
            <person name="Kralova S."/>
            <person name="Pavlinic D."/>
            <person name="Benes V."/>
            <person name="Kopecky J."/>
        </authorList>
    </citation>
    <scope>NUCLEOTIDE SEQUENCE [LARGE SCALE GENOMIC DNA]</scope>
    <source>
        <strain evidence="2 4">15Tr583</strain>
    </source>
</reference>
<sequence length="477" mass="51625">MQLNGWDHALKVTADGKGLVGHAGAILLRKAADQLGLTAGLSAALLKKGTSPLLDRGTVLASLAVAIALGATSMSDIALLAHLSPVLGAAPSGPTVRRALDLAGSPRMLDRVARARAKAREHAWKLIEETPAGFPWLAVAGKALTGWLVIDMDATLVTASSDKEGAAPTWKMGYGFHPLAAWCANTRECLSMLLRPGNAGSNTFTDHKEVLAAALRGVPARFRRRTLVRVDGAGASHDLIGHLLSLSSPRRKVLFTCGWTIMPADEDAIRQLPAAAWKPGITQDGEAEQDKDVAEITGLTARAGNWPDGLRWIARRVKPSRRHLRNLTDYERKTGWKYSITCTNIPDDGISGVPGSHHAQYIDVLHREHAVVETSGVRTAKAMGLRNLPSKTWQVNAGWVLAANIAADLTAWARLLGLHDSELRDATPDTLRYRIWHLPARLARHARQRTLAISTDWPWKDAFLACWQRLCALPAPA</sequence>
<comment type="caution">
    <text evidence="2">The sequence shown here is derived from an EMBL/GenBank/DDBJ whole genome shotgun (WGS) entry which is preliminary data.</text>
</comment>
<dbReference type="Pfam" id="PF13701">
    <property type="entry name" value="DDE_Tnp_1_4"/>
    <property type="match status" value="1"/>
</dbReference>
<dbReference type="OrthoDB" id="3254802at2"/>
<evidence type="ECO:0000259" key="1">
    <source>
        <dbReference type="Pfam" id="PF13701"/>
    </source>
</evidence>
<dbReference type="EMBL" id="RPFW01000012">
    <property type="protein sequence ID" value="TVY99614.1"/>
    <property type="molecule type" value="Genomic_DNA"/>
</dbReference>
<proteinExistence type="predicted"/>
<gene>
    <name evidence="3" type="ORF">EAS64_38750</name>
    <name evidence="2" type="ORF">EAS64_40800</name>
</gene>
<evidence type="ECO:0000313" key="2">
    <source>
        <dbReference type="EMBL" id="TVY99614.1"/>
    </source>
</evidence>
<keyword evidence="4" id="KW-1185">Reference proteome</keyword>
<dbReference type="EMBL" id="RPFW01000010">
    <property type="protein sequence ID" value="TVZ00023.1"/>
    <property type="molecule type" value="Genomic_DNA"/>
</dbReference>
<evidence type="ECO:0000313" key="4">
    <source>
        <dbReference type="Proteomes" id="UP000460272"/>
    </source>
</evidence>
<dbReference type="Proteomes" id="UP000460272">
    <property type="component" value="Unassembled WGS sequence"/>
</dbReference>
<dbReference type="InterPro" id="IPR025668">
    <property type="entry name" value="Tnp_DDE_dom"/>
</dbReference>
<protein>
    <submittedName>
        <fullName evidence="2">IS1380 family transposase</fullName>
    </submittedName>
</protein>
<feature type="domain" description="Transposase DDE" evidence="1">
    <location>
        <begin position="9"/>
        <end position="473"/>
    </location>
</feature>
<accession>A0A6P2BM28</accession>
<dbReference type="NCBIfam" id="NF033539">
    <property type="entry name" value="transpos_IS1380"/>
    <property type="match status" value="1"/>
</dbReference>